<keyword evidence="2" id="KW-1185">Reference proteome</keyword>
<name>N9VAB8_9GAMM</name>
<evidence type="ECO:0000313" key="2">
    <source>
        <dbReference type="Proteomes" id="UP000023775"/>
    </source>
</evidence>
<comment type="caution">
    <text evidence="1">The sequence shown here is derived from an EMBL/GenBank/DDBJ whole genome shotgun (WGS) entry which is preliminary data.</text>
</comment>
<dbReference type="RefSeq" id="WP_005352243.1">
    <property type="nucleotide sequence ID" value="NZ_APVG01000020.1"/>
</dbReference>
<dbReference type="Pfam" id="PF04338">
    <property type="entry name" value="DUF481"/>
    <property type="match status" value="1"/>
</dbReference>
<reference evidence="1 2" key="1">
    <citation type="journal article" date="2013" name="Genome Announc.">
        <title>Draft Genome Sequence of the Aeromonas diversa Type Strain.</title>
        <authorList>
            <person name="Farfan M."/>
            <person name="Spataro N."/>
            <person name="Sanglas A."/>
            <person name="Albarral V."/>
            <person name="Loren J.G."/>
            <person name="Bosch E."/>
            <person name="Fuste M.C."/>
        </authorList>
    </citation>
    <scope>NUCLEOTIDE SEQUENCE [LARGE SCALE GENOMIC DNA]</scope>
    <source>
        <strain evidence="1 2">2478-85</strain>
    </source>
</reference>
<evidence type="ECO:0000313" key="1">
    <source>
        <dbReference type="EMBL" id="ENY72172.1"/>
    </source>
</evidence>
<sequence>MNPILSLLLLIFALPLAADTIWLKNGDRLTGEVTPGEESLTLTFPFGGEVEIPRTAVKRWRAKQEAAPALSKKGIDLTLLRPNEEKWHLSGSSDVSLKIKQNTSRTNNLSVKGKLEMENPGWRNGLEGEYDYDTSNGATTDHSYRLQPRVDYFLADRWYWRTTVDYQFDMLENNYLRVDYNSGAGYRAWKEKRKRLEFLLLGGLREAYWDSDPDAELLFGSQHAAYPTLTLGWDYQQRLETSKVELFSEGRYIHYLSQPSTFLIYRRTIDGSVGMRYYLNDNLRLSWSSELTWDDGYLEFEGIRSAIPDKEWRQTLSLGASF</sequence>
<gene>
    <name evidence="1" type="ORF">G114_09269</name>
</gene>
<dbReference type="InterPro" id="IPR007433">
    <property type="entry name" value="DUF481"/>
</dbReference>
<dbReference type="AlphaFoldDB" id="N9VAB8"/>
<protein>
    <recommendedName>
        <fullName evidence="3">Peptide chain release factor RF-3</fullName>
    </recommendedName>
</protein>
<dbReference type="OrthoDB" id="9806250at2"/>
<evidence type="ECO:0008006" key="3">
    <source>
        <dbReference type="Google" id="ProtNLM"/>
    </source>
</evidence>
<dbReference type="EMBL" id="APVG01000020">
    <property type="protein sequence ID" value="ENY72172.1"/>
    <property type="molecule type" value="Genomic_DNA"/>
</dbReference>
<dbReference type="PATRIC" id="fig|1268237.3.peg.1826"/>
<proteinExistence type="predicted"/>
<organism evidence="1 2">
    <name type="scientific">Aeromonas diversa CDC 2478-85</name>
    <dbReference type="NCBI Taxonomy" id="1268237"/>
    <lineage>
        <taxon>Bacteria</taxon>
        <taxon>Pseudomonadati</taxon>
        <taxon>Pseudomonadota</taxon>
        <taxon>Gammaproteobacteria</taxon>
        <taxon>Aeromonadales</taxon>
        <taxon>Aeromonadaceae</taxon>
        <taxon>Aeromonas</taxon>
    </lineage>
</organism>
<dbReference type="eggNOG" id="COG3137">
    <property type="taxonomic scope" value="Bacteria"/>
</dbReference>
<accession>N9VAB8</accession>
<dbReference type="Proteomes" id="UP000023775">
    <property type="component" value="Unassembled WGS sequence"/>
</dbReference>